<name>A0AC35U2M5_9BILA</name>
<evidence type="ECO:0000313" key="1">
    <source>
        <dbReference type="Proteomes" id="UP000095286"/>
    </source>
</evidence>
<reference evidence="2" key="1">
    <citation type="submission" date="2016-11" db="UniProtKB">
        <authorList>
            <consortium name="WormBaseParasite"/>
        </authorList>
    </citation>
    <scope>IDENTIFICATION</scope>
    <source>
        <strain evidence="2">KR3021</strain>
    </source>
</reference>
<organism evidence="1 2">
    <name type="scientific">Rhabditophanes sp. KR3021</name>
    <dbReference type="NCBI Taxonomy" id="114890"/>
    <lineage>
        <taxon>Eukaryota</taxon>
        <taxon>Metazoa</taxon>
        <taxon>Ecdysozoa</taxon>
        <taxon>Nematoda</taxon>
        <taxon>Chromadorea</taxon>
        <taxon>Rhabditida</taxon>
        <taxon>Tylenchina</taxon>
        <taxon>Panagrolaimomorpha</taxon>
        <taxon>Strongyloidoidea</taxon>
        <taxon>Alloionematidae</taxon>
        <taxon>Rhabditophanes</taxon>
    </lineage>
</organism>
<dbReference type="Proteomes" id="UP000095286">
    <property type="component" value="Unplaced"/>
</dbReference>
<proteinExistence type="predicted"/>
<accession>A0AC35U2M5</accession>
<protein>
    <submittedName>
        <fullName evidence="2">BTB domain-containing protein</fullName>
    </submittedName>
</protein>
<evidence type="ECO:0000313" key="2">
    <source>
        <dbReference type="WBParaSite" id="RSKR_0000687700.1"/>
    </source>
</evidence>
<sequence length="676" mass="76871">MSTPMRCPNYEKLAENNPFANAELILTNGTIKVSKIVLCYYSDYFYDLFMKDLTKDKFEIPQIELDHFNCYFEVMQKAETLLLDGEFIVKLTTIQKELQSPYLESLIVNWLDNNLEKSYLPIIYETACNILSQLLCQKTKMLIQDNFKELCTISSYVSLSYTNLNELFDNGFMQTQKQEDFLILFTEWFEHDLKNRKLSWIELLRKIDFRWIEYDYIVKTFMPKHPAICEISQAVAILFDAMKQQIVPVNYSGKNSKIFLFGGDNDNKSIVCYDIWNKTIGVVAQLNNPKDNHTSQRIRDTAFVFGGNQNTTIETFNVNTNICETISLEMPSKGYGLSSAALGNKIFAIGGYINKKKVDSVDYFEAGKMSWIKNGSPCKPVGYHDSVVVDEVIYVTPGDGCFNMQRFDDREGHFTLLKESPTKAYGSAVSLFNKNILCCGGYNDRNLNSCYLYDIVADDWMSIEKLPLKVGGQVVGSTVPLVVNGDPKTQFPELITADNFPLFPFLLFLLKSPRILVDQLNWGIELNPANKVAFASDLNIPVPGWGNFDLDGNLYTGHINTDTRVGMQVRPVNKLKIKPETLVLLGQNPAFRAARKKAKEVLIGKLPYNYEPLKCKPPYCNPFVQHTAVAVEFEEGDDTFFIGGIDFPMPIGPHYSASSYITLLSKNDFFKLTISF</sequence>
<dbReference type="WBParaSite" id="RSKR_0000687700.1">
    <property type="protein sequence ID" value="RSKR_0000687700.1"/>
    <property type="gene ID" value="RSKR_0000687700"/>
</dbReference>